<comment type="caution">
    <text evidence="2">The sequence shown here is derived from an EMBL/GenBank/DDBJ whole genome shotgun (WGS) entry which is preliminary data.</text>
</comment>
<name>A0ABR4H994_9EURO</name>
<accession>A0ABR4H994</accession>
<organism evidence="2 3">
    <name type="scientific">Aspergillus cavernicola</name>
    <dbReference type="NCBI Taxonomy" id="176166"/>
    <lineage>
        <taxon>Eukaryota</taxon>
        <taxon>Fungi</taxon>
        <taxon>Dikarya</taxon>
        <taxon>Ascomycota</taxon>
        <taxon>Pezizomycotina</taxon>
        <taxon>Eurotiomycetes</taxon>
        <taxon>Eurotiomycetidae</taxon>
        <taxon>Eurotiales</taxon>
        <taxon>Aspergillaceae</taxon>
        <taxon>Aspergillus</taxon>
        <taxon>Aspergillus subgen. Nidulantes</taxon>
    </lineage>
</organism>
<evidence type="ECO:0000256" key="1">
    <source>
        <dbReference type="SAM" id="Phobius"/>
    </source>
</evidence>
<keyword evidence="1" id="KW-0472">Membrane</keyword>
<feature type="transmembrane region" description="Helical" evidence="1">
    <location>
        <begin position="20"/>
        <end position="40"/>
    </location>
</feature>
<sequence>MQIITIAYALPMRNTTLTTLLATFLAILLTAILTTLTTILNDHPAYPFKIWEGLSILWEMTSKKIRHRHFLDCMYALEERRLSEYKTAP</sequence>
<gene>
    <name evidence="2" type="ORF">BDW59DRAFT_155389</name>
</gene>
<evidence type="ECO:0000313" key="2">
    <source>
        <dbReference type="EMBL" id="KAL2812026.1"/>
    </source>
</evidence>
<proteinExistence type="predicted"/>
<evidence type="ECO:0000313" key="3">
    <source>
        <dbReference type="Proteomes" id="UP001610335"/>
    </source>
</evidence>
<protein>
    <submittedName>
        <fullName evidence="2">Uncharacterized protein</fullName>
    </submittedName>
</protein>
<dbReference type="EMBL" id="JBFXLS010000201">
    <property type="protein sequence ID" value="KAL2812026.1"/>
    <property type="molecule type" value="Genomic_DNA"/>
</dbReference>
<keyword evidence="3" id="KW-1185">Reference proteome</keyword>
<reference evidence="2 3" key="1">
    <citation type="submission" date="2024-07" db="EMBL/GenBank/DDBJ databases">
        <title>Section-level genome sequencing and comparative genomics of Aspergillus sections Usti and Cavernicolus.</title>
        <authorList>
            <consortium name="Lawrence Berkeley National Laboratory"/>
            <person name="Nybo J.L."/>
            <person name="Vesth T.C."/>
            <person name="Theobald S."/>
            <person name="Frisvad J.C."/>
            <person name="Larsen T.O."/>
            <person name="Kjaerboelling I."/>
            <person name="Rothschild-Mancinelli K."/>
            <person name="Lyhne E.K."/>
            <person name="Kogle M.E."/>
            <person name="Barry K."/>
            <person name="Clum A."/>
            <person name="Na H."/>
            <person name="Ledsgaard L."/>
            <person name="Lin J."/>
            <person name="Lipzen A."/>
            <person name="Kuo A."/>
            <person name="Riley R."/>
            <person name="Mondo S."/>
            <person name="LaButti K."/>
            <person name="Haridas S."/>
            <person name="Pangalinan J."/>
            <person name="Salamov A.A."/>
            <person name="Simmons B.A."/>
            <person name="Magnuson J.K."/>
            <person name="Chen J."/>
            <person name="Drula E."/>
            <person name="Henrissat B."/>
            <person name="Wiebenga A."/>
            <person name="Lubbers R.J."/>
            <person name="Gomes A.C."/>
            <person name="Makela M.R."/>
            <person name="Stajich J."/>
            <person name="Grigoriev I.V."/>
            <person name="Mortensen U.H."/>
            <person name="De vries R.P."/>
            <person name="Baker S.E."/>
            <person name="Andersen M.R."/>
        </authorList>
    </citation>
    <scope>NUCLEOTIDE SEQUENCE [LARGE SCALE GENOMIC DNA]</scope>
    <source>
        <strain evidence="2 3">CBS 600.67</strain>
    </source>
</reference>
<dbReference type="Proteomes" id="UP001610335">
    <property type="component" value="Unassembled WGS sequence"/>
</dbReference>
<keyword evidence="1" id="KW-1133">Transmembrane helix</keyword>
<keyword evidence="1" id="KW-0812">Transmembrane</keyword>